<name>A0ABR9ZV98_9FIRM</name>
<dbReference type="InterPro" id="IPR036388">
    <property type="entry name" value="WH-like_DNA-bd_sf"/>
</dbReference>
<protein>
    <submittedName>
        <fullName evidence="1">Rrf2 family transcriptional regulator</fullName>
    </submittedName>
</protein>
<dbReference type="InterPro" id="IPR036390">
    <property type="entry name" value="WH_DNA-bd_sf"/>
</dbReference>
<sequence>MYSTKFSVSIHILSLIALNEGEALTSDYIARSINTNPAFVRRLMSLLKKAGLIYTQTKVGTTGLAKPCDRISMKDIFKAVEREGPIFPTHEDPNEDCPIGARIGKVVEHVNNQVKSKFEEELDSIYLVDILNGLEDPK</sequence>
<dbReference type="PROSITE" id="PS51197">
    <property type="entry name" value="HTH_RRF2_2"/>
    <property type="match status" value="1"/>
</dbReference>
<gene>
    <name evidence="1" type="ORF">ISU02_10375</name>
</gene>
<dbReference type="PANTHER" id="PTHR33221">
    <property type="entry name" value="WINGED HELIX-TURN-HELIX TRANSCRIPTIONAL REGULATOR, RRF2 FAMILY"/>
    <property type="match status" value="1"/>
</dbReference>
<accession>A0ABR9ZV98</accession>
<proteinExistence type="predicted"/>
<dbReference type="EMBL" id="JADKNH010000005">
    <property type="protein sequence ID" value="MBF4693529.1"/>
    <property type="molecule type" value="Genomic_DNA"/>
</dbReference>
<dbReference type="SUPFAM" id="SSF46785">
    <property type="entry name" value="Winged helix' DNA-binding domain"/>
    <property type="match status" value="1"/>
</dbReference>
<evidence type="ECO:0000313" key="1">
    <source>
        <dbReference type="EMBL" id="MBF4693529.1"/>
    </source>
</evidence>
<dbReference type="Proteomes" id="UP000614200">
    <property type="component" value="Unassembled WGS sequence"/>
</dbReference>
<reference evidence="1 2" key="1">
    <citation type="submission" date="2020-11" db="EMBL/GenBank/DDBJ databases">
        <title>Fusibacter basophilias sp. nov.</title>
        <authorList>
            <person name="Qiu D."/>
        </authorList>
    </citation>
    <scope>NUCLEOTIDE SEQUENCE [LARGE SCALE GENOMIC DNA]</scope>
    <source>
        <strain evidence="1 2">Q10-2</strain>
    </source>
</reference>
<dbReference type="Pfam" id="PF02082">
    <property type="entry name" value="Rrf2"/>
    <property type="match status" value="1"/>
</dbReference>
<dbReference type="RefSeq" id="WP_194701756.1">
    <property type="nucleotide sequence ID" value="NZ_JADKNH010000005.1"/>
</dbReference>
<comment type="caution">
    <text evidence="1">The sequence shown here is derived from an EMBL/GenBank/DDBJ whole genome shotgun (WGS) entry which is preliminary data.</text>
</comment>
<evidence type="ECO:0000313" key="2">
    <source>
        <dbReference type="Proteomes" id="UP000614200"/>
    </source>
</evidence>
<keyword evidence="2" id="KW-1185">Reference proteome</keyword>
<dbReference type="InterPro" id="IPR000944">
    <property type="entry name" value="Tscrpt_reg_Rrf2"/>
</dbReference>
<dbReference type="PANTHER" id="PTHR33221:SF15">
    <property type="entry name" value="HTH-TYPE TRANSCRIPTIONAL REGULATOR YWGB-RELATED"/>
    <property type="match status" value="1"/>
</dbReference>
<dbReference type="Gene3D" id="1.10.10.10">
    <property type="entry name" value="Winged helix-like DNA-binding domain superfamily/Winged helix DNA-binding domain"/>
    <property type="match status" value="1"/>
</dbReference>
<organism evidence="1 2">
    <name type="scientific">Fusibacter ferrireducens</name>
    <dbReference type="NCBI Taxonomy" id="2785058"/>
    <lineage>
        <taxon>Bacteria</taxon>
        <taxon>Bacillati</taxon>
        <taxon>Bacillota</taxon>
        <taxon>Clostridia</taxon>
        <taxon>Eubacteriales</taxon>
        <taxon>Eubacteriales Family XII. Incertae Sedis</taxon>
        <taxon>Fusibacter</taxon>
    </lineage>
</organism>